<dbReference type="SUPFAM" id="SSF47781">
    <property type="entry name" value="RuvA domain 2-like"/>
    <property type="match status" value="1"/>
</dbReference>
<keyword evidence="4 6" id="KW-0233">DNA recombination</keyword>
<comment type="caution">
    <text evidence="8">The sequence shown here is derived from an EMBL/GenBank/DDBJ whole genome shotgun (WGS) entry which is preliminary data.</text>
</comment>
<dbReference type="InterPro" id="IPR000085">
    <property type="entry name" value="RuvA"/>
</dbReference>
<proteinExistence type="inferred from homology"/>
<keyword evidence="2 6" id="KW-0227">DNA damage</keyword>
<protein>
    <recommendedName>
        <fullName evidence="6">Holliday junction branch migration complex subunit RuvA</fullName>
    </recommendedName>
</protein>
<dbReference type="SMART" id="SM00278">
    <property type="entry name" value="HhH1"/>
    <property type="match status" value="2"/>
</dbReference>
<dbReference type="InterPro" id="IPR036267">
    <property type="entry name" value="RuvA_C_sf"/>
</dbReference>
<keyword evidence="8" id="KW-0347">Helicase</keyword>
<dbReference type="Gene3D" id="1.10.8.10">
    <property type="entry name" value="DNA helicase RuvA subunit, C-terminal domain"/>
    <property type="match status" value="1"/>
</dbReference>
<dbReference type="SUPFAM" id="SSF46929">
    <property type="entry name" value="DNA helicase RuvA subunit, C-terminal domain"/>
    <property type="match status" value="1"/>
</dbReference>
<dbReference type="InterPro" id="IPR012340">
    <property type="entry name" value="NA-bd_OB-fold"/>
</dbReference>
<evidence type="ECO:0000256" key="4">
    <source>
        <dbReference type="ARBA" id="ARBA00023172"/>
    </source>
</evidence>
<keyword evidence="3 6" id="KW-0238">DNA-binding</keyword>
<dbReference type="AlphaFoldDB" id="A0A1G2E0B4"/>
<keyword evidence="1 6" id="KW-0963">Cytoplasm</keyword>
<evidence type="ECO:0000256" key="1">
    <source>
        <dbReference type="ARBA" id="ARBA00022490"/>
    </source>
</evidence>
<dbReference type="CDD" id="cd14332">
    <property type="entry name" value="UBA_RuvA_C"/>
    <property type="match status" value="1"/>
</dbReference>
<dbReference type="GO" id="GO:0000400">
    <property type="term" value="F:four-way junction DNA binding"/>
    <property type="evidence" value="ECO:0007669"/>
    <property type="project" value="UniProtKB-UniRule"/>
</dbReference>
<dbReference type="GO" id="GO:0006310">
    <property type="term" value="P:DNA recombination"/>
    <property type="evidence" value="ECO:0007669"/>
    <property type="project" value="UniProtKB-UniRule"/>
</dbReference>
<dbReference type="SUPFAM" id="SSF50249">
    <property type="entry name" value="Nucleic acid-binding proteins"/>
    <property type="match status" value="1"/>
</dbReference>
<dbReference type="Proteomes" id="UP000178106">
    <property type="component" value="Unassembled WGS sequence"/>
</dbReference>
<dbReference type="GO" id="GO:0005737">
    <property type="term" value="C:cytoplasm"/>
    <property type="evidence" value="ECO:0007669"/>
    <property type="project" value="UniProtKB-SubCell"/>
</dbReference>
<dbReference type="GO" id="GO:0006281">
    <property type="term" value="P:DNA repair"/>
    <property type="evidence" value="ECO:0007669"/>
    <property type="project" value="UniProtKB-UniRule"/>
</dbReference>
<dbReference type="EMBL" id="MHLU01000065">
    <property type="protein sequence ID" value="OGZ19165.1"/>
    <property type="molecule type" value="Genomic_DNA"/>
</dbReference>
<comment type="subunit">
    <text evidence="6">Homotetramer. Forms an RuvA(8)-RuvB(12)-Holliday junction (HJ) complex. HJ DNA is sandwiched between 2 RuvA tetramers; dsDNA enters through RuvA and exits via RuvB. An RuvB hexamer assembles on each DNA strand where it exits the tetramer. Each RuvB hexamer is contacted by two RuvA subunits (via domain III) on 2 adjacent RuvB subunits; this complex drives branch migration. In the full resolvosome a probable DNA-RuvA(4)-RuvB(12)-RuvC(2) complex forms which resolves the HJ.</text>
</comment>
<dbReference type="Gene3D" id="2.40.50.140">
    <property type="entry name" value="Nucleic acid-binding proteins"/>
    <property type="match status" value="1"/>
</dbReference>
<dbReference type="Pfam" id="PF14520">
    <property type="entry name" value="HHH_5"/>
    <property type="match status" value="1"/>
</dbReference>
<keyword evidence="8" id="KW-0378">Hydrolase</keyword>
<name>A0A1G2E0B4_9BACT</name>
<dbReference type="Pfam" id="PF01330">
    <property type="entry name" value="RuvA_N"/>
    <property type="match status" value="1"/>
</dbReference>
<evidence type="ECO:0000313" key="8">
    <source>
        <dbReference type="EMBL" id="OGZ19165.1"/>
    </source>
</evidence>
<sequence length="190" mass="20759">MIGYIEGEIIHKEERFLIVLANGVGYSIFTTPRTLSDTTVGAATRFWTHLSVKEDALDLFGFQERNELTLFRMLIGVSGIGPKSALNVLSLADTETLLHAIRSGDATYLTKVSGVGKKLAEKIVLELREKVGAITINATGVPVAETEAIEALEALGYQPRDTRELVRVLAKEYTTAQDIIRKALQTLGGR</sequence>
<dbReference type="InterPro" id="IPR010994">
    <property type="entry name" value="RuvA_2-like"/>
</dbReference>
<accession>A0A1G2E0B4</accession>
<keyword evidence="8" id="KW-0547">Nucleotide-binding</keyword>
<comment type="domain">
    <text evidence="6">Has three domains with a flexible linker between the domains II and III and assumes an 'L' shape. Domain III is highly mobile and contacts RuvB.</text>
</comment>
<dbReference type="InterPro" id="IPR003583">
    <property type="entry name" value="Hlx-hairpin-Hlx_DNA-bd_motif"/>
</dbReference>
<dbReference type="NCBIfam" id="TIGR00084">
    <property type="entry name" value="ruvA"/>
    <property type="match status" value="1"/>
</dbReference>
<comment type="subcellular location">
    <subcellularLocation>
        <location evidence="6">Cytoplasm</location>
    </subcellularLocation>
</comment>
<dbReference type="GO" id="GO:0009379">
    <property type="term" value="C:Holliday junction helicase complex"/>
    <property type="evidence" value="ECO:0007669"/>
    <property type="project" value="InterPro"/>
</dbReference>
<gene>
    <name evidence="6" type="primary">ruvA</name>
    <name evidence="8" type="ORF">A2494_03520</name>
</gene>
<dbReference type="GO" id="GO:0048476">
    <property type="term" value="C:Holliday junction resolvase complex"/>
    <property type="evidence" value="ECO:0007669"/>
    <property type="project" value="UniProtKB-UniRule"/>
</dbReference>
<evidence type="ECO:0000259" key="7">
    <source>
        <dbReference type="SMART" id="SM00278"/>
    </source>
</evidence>
<keyword evidence="8" id="KW-0067">ATP-binding</keyword>
<evidence type="ECO:0000256" key="2">
    <source>
        <dbReference type="ARBA" id="ARBA00022763"/>
    </source>
</evidence>
<keyword evidence="5 6" id="KW-0234">DNA repair</keyword>
<comment type="function">
    <text evidence="6">The RuvA-RuvB-RuvC complex processes Holliday junction (HJ) DNA during genetic recombination and DNA repair, while the RuvA-RuvB complex plays an important role in the rescue of blocked DNA replication forks via replication fork reversal (RFR). RuvA specifically binds to HJ cruciform DNA, conferring on it an open structure. The RuvB hexamer acts as an ATP-dependent pump, pulling dsDNA into and through the RuvAB complex. HJ branch migration allows RuvC to scan DNA until it finds its consensus sequence, where it cleaves and resolves the cruciform DNA.</text>
</comment>
<dbReference type="HAMAP" id="MF_00031">
    <property type="entry name" value="DNA_HJ_migration_RuvA"/>
    <property type="match status" value="1"/>
</dbReference>
<evidence type="ECO:0000313" key="9">
    <source>
        <dbReference type="Proteomes" id="UP000178106"/>
    </source>
</evidence>
<feature type="domain" description="Helix-hairpin-helix DNA-binding motif class 1" evidence="7">
    <location>
        <begin position="107"/>
        <end position="126"/>
    </location>
</feature>
<feature type="domain" description="Helix-hairpin-helix DNA-binding motif class 1" evidence="7">
    <location>
        <begin position="72"/>
        <end position="91"/>
    </location>
</feature>
<dbReference type="GO" id="GO:0005524">
    <property type="term" value="F:ATP binding"/>
    <property type="evidence" value="ECO:0007669"/>
    <property type="project" value="InterPro"/>
</dbReference>
<evidence type="ECO:0000256" key="6">
    <source>
        <dbReference type="HAMAP-Rule" id="MF_00031"/>
    </source>
</evidence>
<comment type="similarity">
    <text evidence="6">Belongs to the RuvA family.</text>
</comment>
<dbReference type="Gene3D" id="1.10.150.20">
    <property type="entry name" value="5' to 3' exonuclease, C-terminal subdomain"/>
    <property type="match status" value="1"/>
</dbReference>
<comment type="caution">
    <text evidence="6">Lacks conserved residue(s) required for the propagation of feature annotation.</text>
</comment>
<evidence type="ECO:0000256" key="3">
    <source>
        <dbReference type="ARBA" id="ARBA00023125"/>
    </source>
</evidence>
<feature type="region of interest" description="Domain III" evidence="6">
    <location>
        <begin position="147"/>
        <end position="190"/>
    </location>
</feature>
<organism evidence="8 9">
    <name type="scientific">Candidatus Lloydbacteria bacterium RIFOXYC12_FULL_46_25</name>
    <dbReference type="NCBI Taxonomy" id="1798670"/>
    <lineage>
        <taxon>Bacteria</taxon>
        <taxon>Candidatus Lloydiibacteriota</taxon>
    </lineage>
</organism>
<dbReference type="InterPro" id="IPR011114">
    <property type="entry name" value="RuvA_C"/>
</dbReference>
<evidence type="ECO:0000256" key="5">
    <source>
        <dbReference type="ARBA" id="ARBA00023204"/>
    </source>
</evidence>
<reference evidence="8 9" key="1">
    <citation type="journal article" date="2016" name="Nat. Commun.">
        <title>Thousands of microbial genomes shed light on interconnected biogeochemical processes in an aquifer system.</title>
        <authorList>
            <person name="Anantharaman K."/>
            <person name="Brown C.T."/>
            <person name="Hug L.A."/>
            <person name="Sharon I."/>
            <person name="Castelle C.J."/>
            <person name="Probst A.J."/>
            <person name="Thomas B.C."/>
            <person name="Singh A."/>
            <person name="Wilkins M.J."/>
            <person name="Karaoz U."/>
            <person name="Brodie E.L."/>
            <person name="Williams K.H."/>
            <person name="Hubbard S.S."/>
            <person name="Banfield J.F."/>
        </authorList>
    </citation>
    <scope>NUCLEOTIDE SEQUENCE [LARGE SCALE GENOMIC DNA]</scope>
</reference>
<dbReference type="Pfam" id="PF07499">
    <property type="entry name" value="RuvA_C"/>
    <property type="match status" value="1"/>
</dbReference>
<dbReference type="InterPro" id="IPR013849">
    <property type="entry name" value="DNA_helicase_Holl-junc_RuvA_I"/>
</dbReference>
<dbReference type="GO" id="GO:0009378">
    <property type="term" value="F:four-way junction helicase activity"/>
    <property type="evidence" value="ECO:0007669"/>
    <property type="project" value="InterPro"/>
</dbReference>